<dbReference type="Gene3D" id="3.40.50.300">
    <property type="entry name" value="P-loop containing nucleotide triphosphate hydrolases"/>
    <property type="match status" value="1"/>
</dbReference>
<evidence type="ECO:0000259" key="5">
    <source>
        <dbReference type="Pfam" id="PF03976"/>
    </source>
</evidence>
<dbReference type="SUPFAM" id="SSF52540">
    <property type="entry name" value="P-loop containing nucleoside triphosphate hydrolases"/>
    <property type="match status" value="1"/>
</dbReference>
<dbReference type="EMBL" id="JACDZE010000004">
    <property type="protein sequence ID" value="MBA5630286.1"/>
    <property type="molecule type" value="Genomic_DNA"/>
</dbReference>
<keyword evidence="3 4" id="KW-0418">Kinase</keyword>
<dbReference type="PANTHER" id="PTHR34383">
    <property type="entry name" value="POLYPHOSPHATE:AMP PHOSPHOTRANSFERASE-RELATED"/>
    <property type="match status" value="1"/>
</dbReference>
<proteinExistence type="inferred from homology"/>
<evidence type="ECO:0000313" key="6">
    <source>
        <dbReference type="EMBL" id="MBA5630286.1"/>
    </source>
</evidence>
<dbReference type="InterPro" id="IPR016898">
    <property type="entry name" value="Polyphosphate_phosphotransfera"/>
</dbReference>
<dbReference type="GO" id="GO:0006793">
    <property type="term" value="P:phosphorus metabolic process"/>
    <property type="evidence" value="ECO:0007669"/>
    <property type="project" value="InterPro"/>
</dbReference>
<dbReference type="InterPro" id="IPR022488">
    <property type="entry name" value="PPK2-related"/>
</dbReference>
<dbReference type="RefSeq" id="WP_182043892.1">
    <property type="nucleotide sequence ID" value="NZ_JACDZE010000004.1"/>
</dbReference>
<reference evidence="6 7" key="1">
    <citation type="submission" date="2020-07" db="EMBL/GenBank/DDBJ databases">
        <title>Moheibacter lacus sp. nov., a member of the family Flavobacteriaceae isolated from freshwater lake sediment.</title>
        <authorList>
            <person name="Liu Y."/>
        </authorList>
    </citation>
    <scope>NUCLEOTIDE SEQUENCE [LARGE SCALE GENOMIC DNA]</scope>
    <source>
        <strain evidence="6 7">BDHS18</strain>
    </source>
</reference>
<protein>
    <recommendedName>
        <fullName evidence="4">ADP/GDP-polyphosphate phosphotransferase</fullName>
        <ecNumber evidence="4">2.7.4.-</ecNumber>
    </recommendedName>
    <alternativeName>
        <fullName evidence="4">Polyphosphate kinase PPK2</fullName>
    </alternativeName>
</protein>
<dbReference type="GO" id="GO:0008976">
    <property type="term" value="F:polyphosphate kinase activity"/>
    <property type="evidence" value="ECO:0007669"/>
    <property type="project" value="UniProtKB-UniRule"/>
</dbReference>
<comment type="caution">
    <text evidence="6">The sequence shown here is derived from an EMBL/GenBank/DDBJ whole genome shotgun (WGS) entry which is preliminary data.</text>
</comment>
<comment type="similarity">
    <text evidence="1 4">Belongs to the polyphosphate kinase 2 (PPK2) family. Class I subfamily.</text>
</comment>
<evidence type="ECO:0000256" key="1">
    <source>
        <dbReference type="ARBA" id="ARBA00009924"/>
    </source>
</evidence>
<dbReference type="Proteomes" id="UP000552241">
    <property type="component" value="Unassembled WGS sequence"/>
</dbReference>
<feature type="domain" description="Polyphosphate kinase-2-related" evidence="5">
    <location>
        <begin position="36"/>
        <end position="256"/>
    </location>
</feature>
<evidence type="ECO:0000256" key="3">
    <source>
        <dbReference type="ARBA" id="ARBA00022777"/>
    </source>
</evidence>
<evidence type="ECO:0000256" key="4">
    <source>
        <dbReference type="RuleBase" id="RU369062"/>
    </source>
</evidence>
<dbReference type="EC" id="2.7.4.-" evidence="4"/>
<sequence>MAEFDLEDLDNISKSQEVLDLLIQKGIIKEKKFLEQLKYEKELDELQSEMLHLQEFIIRNQKRLLIIYEGRDAAGKGGTISRTIAKINPKKYKVIALPKPTEINLKEWYFQRYIDHLPIQEEIAFFDRSWYNRAVVEPVFGFCTEEQYQSFMNQVNRLEELLIDDGIILIKFFLNISKEEQKDRLDERKEDPLKQWKVGGLDQQAQEKWEVYTLYIDKMLQETSTVKSPWIEIKTDDKKEARLETMKYILKSVEGFESKLDLENDAEILKVWR</sequence>
<dbReference type="AlphaFoldDB" id="A0A838ZTH2"/>
<keyword evidence="2 4" id="KW-0808">Transferase</keyword>
<dbReference type="NCBIfam" id="TIGR03707">
    <property type="entry name" value="PPK2_P_aer"/>
    <property type="match status" value="1"/>
</dbReference>
<gene>
    <name evidence="6" type="primary">ppk2</name>
    <name evidence="6" type="ORF">HU137_10930</name>
</gene>
<dbReference type="PANTHER" id="PTHR34383:SF1">
    <property type="entry name" value="ADP-POLYPHOSPHATE PHOSPHOTRANSFERASE"/>
    <property type="match status" value="1"/>
</dbReference>
<dbReference type="Pfam" id="PF03976">
    <property type="entry name" value="PPK2"/>
    <property type="match status" value="1"/>
</dbReference>
<evidence type="ECO:0000256" key="2">
    <source>
        <dbReference type="ARBA" id="ARBA00022679"/>
    </source>
</evidence>
<dbReference type="PIRSF" id="PIRSF028756">
    <property type="entry name" value="PPK2_prd"/>
    <property type="match status" value="1"/>
</dbReference>
<accession>A0A838ZTH2</accession>
<dbReference type="InterPro" id="IPR027417">
    <property type="entry name" value="P-loop_NTPase"/>
</dbReference>
<comment type="subunit">
    <text evidence="4">Homotetramer.</text>
</comment>
<name>A0A838ZTH2_9FLAO</name>
<dbReference type="InterPro" id="IPR022486">
    <property type="entry name" value="PPK2_PA0141"/>
</dbReference>
<evidence type="ECO:0000313" key="7">
    <source>
        <dbReference type="Proteomes" id="UP000552241"/>
    </source>
</evidence>
<organism evidence="6 7">
    <name type="scientific">Moheibacter lacus</name>
    <dbReference type="NCBI Taxonomy" id="2745851"/>
    <lineage>
        <taxon>Bacteria</taxon>
        <taxon>Pseudomonadati</taxon>
        <taxon>Bacteroidota</taxon>
        <taxon>Flavobacteriia</taxon>
        <taxon>Flavobacteriales</taxon>
        <taxon>Weeksellaceae</taxon>
        <taxon>Moheibacter</taxon>
    </lineage>
</organism>
<comment type="function">
    <text evidence="4">Uses inorganic polyphosphate (polyP) as a donor to convert GDP to GTP or ADP to ATP.</text>
</comment>
<keyword evidence="7" id="KW-1185">Reference proteome</keyword>